<name>A0A5D0MMQ1_FLESI</name>
<dbReference type="EMBL" id="VSIV01000176">
    <property type="protein sequence ID" value="TYB33225.1"/>
    <property type="molecule type" value="Genomic_DNA"/>
</dbReference>
<comment type="caution">
    <text evidence="1">The sequence shown here is derived from an EMBL/GenBank/DDBJ whole genome shotgun (WGS) entry which is preliminary data.</text>
</comment>
<dbReference type="Proteomes" id="UP000323337">
    <property type="component" value="Unassembled WGS sequence"/>
</dbReference>
<sequence length="60" mass="7577">MIFPNLTLRKCEYNFKFRDKKYQSDKVYYMKILYYLEKYRRREIIEGIPIVKREKSLFVA</sequence>
<dbReference type="AlphaFoldDB" id="A0A5D0MMQ1"/>
<accession>A0A5D0MMQ1</accession>
<proteinExistence type="predicted"/>
<protein>
    <submittedName>
        <fullName evidence="1">Uncharacterized protein</fullName>
    </submittedName>
</protein>
<reference evidence="1 2" key="1">
    <citation type="submission" date="2019-08" db="EMBL/GenBank/DDBJ databases">
        <title>Genomic characterization of a novel candidate phylum (ARYD3) from a high temperature, high salinity tertiary oil reservoir in north central Oklahoma, USA.</title>
        <authorList>
            <person name="Youssef N.H."/>
            <person name="Yadav A."/>
            <person name="Elshahed M.S."/>
        </authorList>
    </citation>
    <scope>NUCLEOTIDE SEQUENCE [LARGE SCALE GENOMIC DNA]</scope>
    <source>
        <strain evidence="1">ARYD1</strain>
    </source>
</reference>
<evidence type="ECO:0000313" key="2">
    <source>
        <dbReference type="Proteomes" id="UP000323337"/>
    </source>
</evidence>
<gene>
    <name evidence="1" type="ORF">FXF49_07445</name>
</gene>
<organism evidence="1 2">
    <name type="scientific">Flexistipes sinusarabici</name>
    <dbReference type="NCBI Taxonomy" id="2352"/>
    <lineage>
        <taxon>Bacteria</taxon>
        <taxon>Pseudomonadati</taxon>
        <taxon>Deferribacterota</taxon>
        <taxon>Deferribacteres</taxon>
        <taxon>Deferribacterales</taxon>
        <taxon>Flexistipitaceae</taxon>
        <taxon>Flexistipes</taxon>
    </lineage>
</organism>
<evidence type="ECO:0000313" key="1">
    <source>
        <dbReference type="EMBL" id="TYB33225.1"/>
    </source>
</evidence>